<name>A0ABN2FZ22_9ACTN</name>
<evidence type="ECO:0000313" key="2">
    <source>
        <dbReference type="Proteomes" id="UP001500618"/>
    </source>
</evidence>
<reference evidence="2" key="1">
    <citation type="journal article" date="2019" name="Int. J. Syst. Evol. Microbiol.">
        <title>The Global Catalogue of Microorganisms (GCM) 10K type strain sequencing project: providing services to taxonomists for standard genome sequencing and annotation.</title>
        <authorList>
            <consortium name="The Broad Institute Genomics Platform"/>
            <consortium name="The Broad Institute Genome Sequencing Center for Infectious Disease"/>
            <person name="Wu L."/>
            <person name="Ma J."/>
        </authorList>
    </citation>
    <scope>NUCLEOTIDE SEQUENCE [LARGE SCALE GENOMIC DNA]</scope>
    <source>
        <strain evidence="2">JCM 14718</strain>
    </source>
</reference>
<comment type="caution">
    <text evidence="1">The sequence shown here is derived from an EMBL/GenBank/DDBJ whole genome shotgun (WGS) entry which is preliminary data.</text>
</comment>
<organism evidence="1 2">
    <name type="scientific">Fodinicola feengrottensis</name>
    <dbReference type="NCBI Taxonomy" id="435914"/>
    <lineage>
        <taxon>Bacteria</taxon>
        <taxon>Bacillati</taxon>
        <taxon>Actinomycetota</taxon>
        <taxon>Actinomycetes</taxon>
        <taxon>Mycobacteriales</taxon>
        <taxon>Fodinicola</taxon>
    </lineage>
</organism>
<proteinExistence type="predicted"/>
<evidence type="ECO:0000313" key="1">
    <source>
        <dbReference type="EMBL" id="GAA1662226.1"/>
    </source>
</evidence>
<dbReference type="RefSeq" id="WP_344307492.1">
    <property type="nucleotide sequence ID" value="NZ_BAAANY010000003.1"/>
</dbReference>
<protein>
    <submittedName>
        <fullName evidence="1">Uncharacterized protein</fullName>
    </submittedName>
</protein>
<sequence>MSDPVIKDLRRQLAQQQTDIKSRLALARTRGDQRAVDFFSGQLHAFRVILDTLDLAETEEPPRR</sequence>
<dbReference type="EMBL" id="BAAANY010000003">
    <property type="protein sequence ID" value="GAA1662226.1"/>
    <property type="molecule type" value="Genomic_DNA"/>
</dbReference>
<accession>A0ABN2FZ22</accession>
<gene>
    <name evidence="1" type="ORF">GCM10009765_09590</name>
</gene>
<keyword evidence="2" id="KW-1185">Reference proteome</keyword>
<dbReference type="Proteomes" id="UP001500618">
    <property type="component" value="Unassembled WGS sequence"/>
</dbReference>